<reference evidence="7 8" key="1">
    <citation type="submission" date="2018-01" db="EMBL/GenBank/DDBJ databases">
        <title>Draft genome of the strawberry crown rot pathogen Phytophthora cactorum.</title>
        <authorList>
            <person name="Armitage A.D."/>
            <person name="Lysoe E."/>
            <person name="Nellist C.F."/>
            <person name="Harrison R.J."/>
            <person name="Brurberg M.B."/>
        </authorList>
    </citation>
    <scope>NUCLEOTIDE SEQUENCE [LARGE SCALE GENOMIC DNA]</scope>
    <source>
        <strain evidence="7 8">10300</strain>
    </source>
</reference>
<evidence type="ECO:0000313" key="2">
    <source>
        <dbReference type="EMBL" id="KAG2863788.1"/>
    </source>
</evidence>
<feature type="region of interest" description="Disordered" evidence="1">
    <location>
        <begin position="933"/>
        <end position="957"/>
    </location>
</feature>
<name>A0A329SIF0_9STRA</name>
<evidence type="ECO:0000256" key="1">
    <source>
        <dbReference type="SAM" id="MobiDB-lite"/>
    </source>
</evidence>
<sequence>MGKLLAWGGALFLVHCERGKLQIQRVDVNADEKKALLRICSVKDDGDAVLPVNARLVAAKEVEDIEIATRYPVLVFQASGKNDTELTSESPASRKRRRSTKDKGAISPEDGLRSSRAGNRLFFCILYETESGGEIGWRLLNMLEIPTRVGECDDGQDLNSLQYFLTDGPHVLLFQRCSQVATVLKLQRANRGGGGCGFYVWREQVDVVHGIKGDTSAPCELVSCAYVSETHCTRPHLLIHVQRFPRSSLAESENHPWSILDLDYEGRAEANKETSQCHYLQSTTGFNEVMSKPEQVTCCCFVSEMSEWNFTASAFSETAAISSWDYGPSTTRSSRTDIRVSTLVVTGTTSNTIHVHESGILLVSYVLPTRPAEMWLLCEDNLNQHHVLCVRCEDENRSFFMLGFSSSVQNVSMDLLLSFNRVGHAYTGNFAGVHAGGASASRQVLLLNDVPGVIDTSAYSVENELGADRSVDNGQLVKRSVLVTQKPSASEVKLSCHRLRLREDNKSKNGSRPRKRSRSKPEPFHYIERTQKASSHALEPFDKETDGPANALAASQSQLGKLVSSLSGRLSNGLQELGRLQKIVGDKYSLTRQLNQLIAQQWEKQQTRARHSKEHAPLTSLLSSHEVDSLRSESKGLVDMETIVSAPSSVPTIPRNAAIDEPMEYVPGSSLGDLKLVQQVSLEQFRVLEYVPSSSLIRAEVYLKNLSDSRLDDSFVVLTAPKGASAQGWRCSCSVVPEFPPVTSMADHTAAKVRFQLGLQFAPTFSFLRERKPLEMMLWLHWGASRDNHMTLDWRPSESALAVAPVKIHPSDVLGVGRKNGDGGAWTEDQERLLFVSSGSNLGSLFAHPSFGVSSSAASVIRPTFSLVDLNVRSRELMLYELSRMVANIPPDVYVMRNPLQHTHLRALQIVLRSMRQEILASQQQKSKEKLVGEYATHRKQRRKTKDQDPASIHRSMQRDTDLHAIRLLQELQKRANFHTMWFDGNQNVK</sequence>
<dbReference type="Proteomes" id="UP000760860">
    <property type="component" value="Unassembled WGS sequence"/>
</dbReference>
<proteinExistence type="predicted"/>
<evidence type="ECO:0000313" key="8">
    <source>
        <dbReference type="Proteomes" id="UP000251314"/>
    </source>
</evidence>
<reference evidence="2" key="2">
    <citation type="submission" date="2018-10" db="EMBL/GenBank/DDBJ databases">
        <title>Effector identification in a new, highly contiguous assembly of the strawberry crown rot pathogen Phytophthora cactorum.</title>
        <authorList>
            <person name="Armitage A.D."/>
            <person name="Nellist C.F."/>
            <person name="Bates H."/>
            <person name="Vickerstaff R.J."/>
            <person name="Harrison R.J."/>
        </authorList>
    </citation>
    <scope>NUCLEOTIDE SEQUENCE</scope>
    <source>
        <strain evidence="2">15-7</strain>
        <strain evidence="3">4032</strain>
        <strain evidence="4">4040</strain>
        <strain evidence="5">P415</strain>
        <strain evidence="6">P421</strain>
    </source>
</reference>
<dbReference type="EMBL" id="RCMK01000084">
    <property type="protein sequence ID" value="KAG2949750.1"/>
    <property type="molecule type" value="Genomic_DNA"/>
</dbReference>
<feature type="region of interest" description="Disordered" evidence="1">
    <location>
        <begin position="501"/>
        <end position="524"/>
    </location>
</feature>
<dbReference type="AlphaFoldDB" id="A0A329SIF0"/>
<dbReference type="Proteomes" id="UP000735874">
    <property type="component" value="Unassembled WGS sequence"/>
</dbReference>
<dbReference type="Proteomes" id="UP000697107">
    <property type="component" value="Unassembled WGS sequence"/>
</dbReference>
<dbReference type="VEuPathDB" id="FungiDB:PC110_g7267"/>
<evidence type="ECO:0000313" key="7">
    <source>
        <dbReference type="EMBL" id="RAW36485.1"/>
    </source>
</evidence>
<keyword evidence="8" id="KW-1185">Reference proteome</keyword>
<evidence type="ECO:0000313" key="6">
    <source>
        <dbReference type="EMBL" id="KAG3226247.1"/>
    </source>
</evidence>
<dbReference type="EMBL" id="MJFZ01000138">
    <property type="protein sequence ID" value="RAW36485.1"/>
    <property type="molecule type" value="Genomic_DNA"/>
</dbReference>
<evidence type="ECO:0000313" key="3">
    <source>
        <dbReference type="EMBL" id="KAG2936973.1"/>
    </source>
</evidence>
<dbReference type="OrthoDB" id="128950at2759"/>
<dbReference type="Proteomes" id="UP000736787">
    <property type="component" value="Unassembled WGS sequence"/>
</dbReference>
<comment type="caution">
    <text evidence="7">The sequence shown here is derived from an EMBL/GenBank/DDBJ whole genome shotgun (WGS) entry which is preliminary data.</text>
</comment>
<organism evidence="7 8">
    <name type="scientific">Phytophthora cactorum</name>
    <dbReference type="NCBI Taxonomy" id="29920"/>
    <lineage>
        <taxon>Eukaryota</taxon>
        <taxon>Sar</taxon>
        <taxon>Stramenopiles</taxon>
        <taxon>Oomycota</taxon>
        <taxon>Peronosporomycetes</taxon>
        <taxon>Peronosporales</taxon>
        <taxon>Peronosporaceae</taxon>
        <taxon>Phytophthora</taxon>
    </lineage>
</organism>
<protein>
    <submittedName>
        <fullName evidence="7">Uncharacterized protein</fullName>
    </submittedName>
</protein>
<evidence type="ECO:0000313" key="4">
    <source>
        <dbReference type="EMBL" id="KAG2949750.1"/>
    </source>
</evidence>
<dbReference type="Proteomes" id="UP000774804">
    <property type="component" value="Unassembled WGS sequence"/>
</dbReference>
<dbReference type="EMBL" id="RCMV01000062">
    <property type="protein sequence ID" value="KAG3226247.1"/>
    <property type="molecule type" value="Genomic_DNA"/>
</dbReference>
<gene>
    <name evidence="7" type="ORF">PC110_g7267</name>
    <name evidence="2" type="ORF">PC113_g5165</name>
    <name evidence="3" type="ORF">PC115_g4505</name>
    <name evidence="4" type="ORF">PC117_g5003</name>
    <name evidence="5" type="ORF">PC118_g4637</name>
    <name evidence="6" type="ORF">PC129_g3172</name>
</gene>
<dbReference type="EMBL" id="RCMI01000086">
    <property type="protein sequence ID" value="KAG2936973.1"/>
    <property type="molecule type" value="Genomic_DNA"/>
</dbReference>
<dbReference type="EMBL" id="RCML01000088">
    <property type="protein sequence ID" value="KAG2992331.1"/>
    <property type="molecule type" value="Genomic_DNA"/>
</dbReference>
<dbReference type="EMBL" id="RCMG01000096">
    <property type="protein sequence ID" value="KAG2863788.1"/>
    <property type="molecule type" value="Genomic_DNA"/>
</dbReference>
<feature type="compositionally biased region" description="Basic residues" evidence="1">
    <location>
        <begin position="509"/>
        <end position="518"/>
    </location>
</feature>
<dbReference type="Proteomes" id="UP000251314">
    <property type="component" value="Unassembled WGS sequence"/>
</dbReference>
<evidence type="ECO:0000313" key="5">
    <source>
        <dbReference type="EMBL" id="KAG2992331.1"/>
    </source>
</evidence>
<feature type="region of interest" description="Disordered" evidence="1">
    <location>
        <begin position="83"/>
        <end position="112"/>
    </location>
</feature>
<feature type="region of interest" description="Disordered" evidence="1">
    <location>
        <begin position="531"/>
        <end position="550"/>
    </location>
</feature>
<accession>A0A329SIF0</accession>